<keyword evidence="4" id="KW-0472">Membrane</keyword>
<feature type="domain" description="Ig-like" evidence="5">
    <location>
        <begin position="174"/>
        <end position="258"/>
    </location>
</feature>
<dbReference type="InterPro" id="IPR003598">
    <property type="entry name" value="Ig_sub2"/>
</dbReference>
<proteinExistence type="predicted"/>
<dbReference type="OMA" id="AVEITWM"/>
<keyword evidence="2" id="KW-0393">Immunoglobulin domain</keyword>
<dbReference type="InterPro" id="IPR003599">
    <property type="entry name" value="Ig_sub"/>
</dbReference>
<dbReference type="EnsemblMetazoa" id="XM_021045667.2">
    <property type="protein sequence ID" value="XP_020901326.2"/>
    <property type="gene ID" value="LOC110239917"/>
</dbReference>
<evidence type="ECO:0000256" key="4">
    <source>
        <dbReference type="SAM" id="Phobius"/>
    </source>
</evidence>
<dbReference type="Pfam" id="PF13927">
    <property type="entry name" value="Ig_3"/>
    <property type="match status" value="6"/>
</dbReference>
<dbReference type="SMART" id="SM00409">
    <property type="entry name" value="IG"/>
    <property type="match status" value="6"/>
</dbReference>
<feature type="domain" description="Ig-like" evidence="5">
    <location>
        <begin position="350"/>
        <end position="434"/>
    </location>
</feature>
<dbReference type="KEGG" id="epa:110239917"/>
<dbReference type="CDD" id="cd00096">
    <property type="entry name" value="Ig"/>
    <property type="match status" value="2"/>
</dbReference>
<dbReference type="Gene3D" id="2.60.40.10">
    <property type="entry name" value="Immunoglobulins"/>
    <property type="match status" value="6"/>
</dbReference>
<feature type="region of interest" description="Disordered" evidence="3">
    <location>
        <begin position="109"/>
        <end position="176"/>
    </location>
</feature>
<dbReference type="PROSITE" id="PS50835">
    <property type="entry name" value="IG_LIKE"/>
    <property type="match status" value="6"/>
</dbReference>
<dbReference type="GO" id="GO:0007156">
    <property type="term" value="P:homophilic cell adhesion via plasma membrane adhesion molecules"/>
    <property type="evidence" value="ECO:0007669"/>
    <property type="project" value="TreeGrafter"/>
</dbReference>
<dbReference type="NCBIfam" id="NF040941">
    <property type="entry name" value="GGGWT_bact"/>
    <property type="match status" value="2"/>
</dbReference>
<feature type="domain" description="Ig-like" evidence="5">
    <location>
        <begin position="263"/>
        <end position="349"/>
    </location>
</feature>
<evidence type="ECO:0000313" key="6">
    <source>
        <dbReference type="EnsemblMetazoa" id="XP_020901326.2"/>
    </source>
</evidence>
<keyword evidence="4" id="KW-1133">Transmembrane helix</keyword>
<sequence length="1300" mass="142639">MKTDRSFYVSGTNLLVSLVCLIGLLHVEYKLYINEYMCTKRVQTARDDIETKTRANNKYQDNSPREDGLPRYRRNSHQNTTSIDSLRQKIRQEIHAILKKEVCAKNSKACLQGPKGSRGRRGRQGPMGRQGTKGLRGPPGPMGRRGPRGLPGPPGIHGPRGPRGDDGGLTLQAPTISVPPKDLILNESDTTIMKCLVKGHPTPKITWSKDTSQLALRRHVIDSNGLLSINKLRLNDAGRYTCTAKSVLGVARASADLIVQGPPRFSVKQETTFAEEKRSAILKCDVSGVPRPTISWTKLFGTLPGGRSTVLSTGHLRISNIMKTDDGIYTCKAKNIFGSESLLVQLKTQPALVFTVRPPTQCEHILGDHVILDCQAPAAVEITWMKDNQSLKGSIHSNGSLIIPGISMKDAGNYVCIARNFHRSIKSATKVEVNRHFKSCSQMKKKSKKTPSGDYVIDPDGQSEQKPFSVYCDMSDKGGVGVTFVGHDSEIRTLVDNCPDRAGSCAINVFYDGVSMAQLAKLTQISAHCEQFIKFECKNDVQFIGESYAWWVSRDGIRQEYWGGATPGSGKCACGMTNTCENSKGCNCNNVGSSGKWFSDSGLLTDKSTLPVAQMRFGDTDDSREQGYHTLGKLKCYGQTLLNRGLSNLYLLFSNLNVNTMKTDRSFYVSGTNLLVSLVCLIGLLHVEYKLYINEYMCTKRVQTARDDIETKTRANNKYQDNSPREDGLPRYRRNSHQNTTSIDSLRQKIRQEIHAILKKEVCAKNSKACLQGPKGSRGRRGRQGPMGRQGTKGLRGPPGPMGRRGPRGLPGPPGIHGPRGPRGDDGGLTLQAPTISVPPKDLILNESDTTIMKCLVKGHPTPKITWSKDTSQLALRRHVIDSNGLLSINKLRLNDAGRYTCTAKSVLGVARASADLIVQGPPRFSVKQETTFAEEKRSAILKCDVSGVPRPTISWTKLFGTLPGGRSTVLSTGHLRISNIMKTDDGIYTCKAKNIFGSESLLVQLKTQPALVFTVRPPTQCEHILGDHVILDCQAPAAVEITWMKDNQSLKGSIHSNGSLIIPGISMKDAGNYVCIARNFHRSIKSATKVEVNRHFKSCSQMKKKSKKTPSGDYVIDPDGQSEQKPFSVYCDMSDKGGVGVTFVGHDSEIRTLVDNCPDRAGSCAINVFYDGVSMAQLAKLTQISAHCEQFIKFECKNDVQFIGESYAWWVSRDGIRQEYWGGATPGSGKCACGMTNTCENSKGCNCNNVGSSGKWFSDSGLLTDKSTLPVAQMRFGDTDDSREQGYHTLGKLKCYGQT</sequence>
<dbReference type="InterPro" id="IPR013783">
    <property type="entry name" value="Ig-like_fold"/>
</dbReference>
<evidence type="ECO:0000259" key="5">
    <source>
        <dbReference type="PROSITE" id="PS50835"/>
    </source>
</evidence>
<feature type="domain" description="Ig-like" evidence="5">
    <location>
        <begin position="923"/>
        <end position="1009"/>
    </location>
</feature>
<evidence type="ECO:0000313" key="7">
    <source>
        <dbReference type="Proteomes" id="UP000887567"/>
    </source>
</evidence>
<organism evidence="6 7">
    <name type="scientific">Exaiptasia diaphana</name>
    <name type="common">Tropical sea anemone</name>
    <name type="synonym">Aiptasia pulchella</name>
    <dbReference type="NCBI Taxonomy" id="2652724"/>
    <lineage>
        <taxon>Eukaryota</taxon>
        <taxon>Metazoa</taxon>
        <taxon>Cnidaria</taxon>
        <taxon>Anthozoa</taxon>
        <taxon>Hexacorallia</taxon>
        <taxon>Actiniaria</taxon>
        <taxon>Aiptasiidae</taxon>
        <taxon>Exaiptasia</taxon>
    </lineage>
</organism>
<dbReference type="PANTHER" id="PTHR10075">
    <property type="entry name" value="BASIGIN RELATED"/>
    <property type="match status" value="1"/>
</dbReference>
<name>A0A913X9W2_EXADI</name>
<dbReference type="RefSeq" id="XP_020901326.2">
    <property type="nucleotide sequence ID" value="XM_021045667.2"/>
</dbReference>
<dbReference type="OrthoDB" id="5980224at2759"/>
<keyword evidence="4" id="KW-0812">Transmembrane</keyword>
<dbReference type="Gene3D" id="2.60.120.1000">
    <property type="match status" value="2"/>
</dbReference>
<dbReference type="Pfam" id="PF01391">
    <property type="entry name" value="Collagen"/>
    <property type="match status" value="2"/>
</dbReference>
<feature type="region of interest" description="Disordered" evidence="3">
    <location>
        <begin position="49"/>
        <end position="86"/>
    </location>
</feature>
<dbReference type="InterPro" id="IPR007110">
    <property type="entry name" value="Ig-like_dom"/>
</dbReference>
<feature type="transmembrane region" description="Helical" evidence="4">
    <location>
        <begin position="7"/>
        <end position="27"/>
    </location>
</feature>
<dbReference type="GO" id="GO:0030424">
    <property type="term" value="C:axon"/>
    <property type="evidence" value="ECO:0007669"/>
    <property type="project" value="TreeGrafter"/>
</dbReference>
<feature type="domain" description="Ig-like" evidence="5">
    <location>
        <begin position="834"/>
        <end position="918"/>
    </location>
</feature>
<dbReference type="GO" id="GO:0070593">
    <property type="term" value="P:dendrite self-avoidance"/>
    <property type="evidence" value="ECO:0007669"/>
    <property type="project" value="TreeGrafter"/>
</dbReference>
<reference evidence="6" key="1">
    <citation type="submission" date="2022-11" db="UniProtKB">
        <authorList>
            <consortium name="EnsemblMetazoa"/>
        </authorList>
    </citation>
    <scope>IDENTIFICATION</scope>
</reference>
<feature type="domain" description="Ig-like" evidence="5">
    <location>
        <begin position="1010"/>
        <end position="1094"/>
    </location>
</feature>
<dbReference type="Proteomes" id="UP000887567">
    <property type="component" value="Unplaced"/>
</dbReference>
<keyword evidence="7" id="KW-1185">Reference proteome</keyword>
<dbReference type="SUPFAM" id="SSF56496">
    <property type="entry name" value="Fibrinogen C-terminal domain-like"/>
    <property type="match status" value="2"/>
</dbReference>
<dbReference type="SMART" id="SM00408">
    <property type="entry name" value="IGc2"/>
    <property type="match status" value="6"/>
</dbReference>
<dbReference type="InterPro" id="IPR008160">
    <property type="entry name" value="Collagen"/>
</dbReference>
<feature type="region of interest" description="Disordered" evidence="3">
    <location>
        <begin position="709"/>
        <end position="746"/>
    </location>
</feature>
<dbReference type="SUPFAM" id="SSF48726">
    <property type="entry name" value="Immunoglobulin"/>
    <property type="match status" value="6"/>
</dbReference>
<keyword evidence="1" id="KW-1015">Disulfide bond</keyword>
<accession>A0A913X9W2</accession>
<evidence type="ECO:0000256" key="3">
    <source>
        <dbReference type="SAM" id="MobiDB-lite"/>
    </source>
</evidence>
<dbReference type="GO" id="GO:0098632">
    <property type="term" value="F:cell-cell adhesion mediator activity"/>
    <property type="evidence" value="ECO:0007669"/>
    <property type="project" value="TreeGrafter"/>
</dbReference>
<evidence type="ECO:0000256" key="1">
    <source>
        <dbReference type="ARBA" id="ARBA00023157"/>
    </source>
</evidence>
<dbReference type="GO" id="GO:0005886">
    <property type="term" value="C:plasma membrane"/>
    <property type="evidence" value="ECO:0007669"/>
    <property type="project" value="TreeGrafter"/>
</dbReference>
<dbReference type="PANTHER" id="PTHR10075:SF100">
    <property type="entry name" value="FASCICLIN-2"/>
    <property type="match status" value="1"/>
</dbReference>
<dbReference type="InterPro" id="IPR036179">
    <property type="entry name" value="Ig-like_dom_sf"/>
</dbReference>
<dbReference type="FunFam" id="2.60.40.10:FF:000032">
    <property type="entry name" value="palladin isoform X1"/>
    <property type="match status" value="4"/>
</dbReference>
<dbReference type="GeneID" id="110239917"/>
<evidence type="ECO:0000256" key="2">
    <source>
        <dbReference type="ARBA" id="ARBA00023319"/>
    </source>
</evidence>
<protein>
    <recommendedName>
        <fullName evidence="5">Ig-like domain-containing protein</fullName>
    </recommendedName>
</protein>
<dbReference type="InterPro" id="IPR036056">
    <property type="entry name" value="Fibrinogen-like_C"/>
</dbReference>
<dbReference type="GO" id="GO:0007411">
    <property type="term" value="P:axon guidance"/>
    <property type="evidence" value="ECO:0007669"/>
    <property type="project" value="TreeGrafter"/>
</dbReference>
<feature type="region of interest" description="Disordered" evidence="3">
    <location>
        <begin position="769"/>
        <end position="836"/>
    </location>
</feature>